<dbReference type="AlphaFoldDB" id="A0A7X0CDP8"/>
<dbReference type="Gene3D" id="2.70.98.10">
    <property type="match status" value="1"/>
</dbReference>
<evidence type="ECO:0000313" key="2">
    <source>
        <dbReference type="Proteomes" id="UP000540787"/>
    </source>
</evidence>
<name>A0A7X0CDP8_9BURK</name>
<dbReference type="EMBL" id="JACHBX010000001">
    <property type="protein sequence ID" value="MBB6133379.1"/>
    <property type="molecule type" value="Genomic_DNA"/>
</dbReference>
<comment type="caution">
    <text evidence="1">The sequence shown here is derived from an EMBL/GenBank/DDBJ whole genome shotgun (WGS) entry which is preliminary data.</text>
</comment>
<organism evidence="1 2">
    <name type="scientific">Massilia aurea</name>
    <dbReference type="NCBI Taxonomy" id="373040"/>
    <lineage>
        <taxon>Bacteria</taxon>
        <taxon>Pseudomonadati</taxon>
        <taxon>Pseudomonadota</taxon>
        <taxon>Betaproteobacteria</taxon>
        <taxon>Burkholderiales</taxon>
        <taxon>Oxalobacteraceae</taxon>
        <taxon>Telluria group</taxon>
        <taxon>Massilia</taxon>
    </lineage>
</organism>
<dbReference type="GO" id="GO:0005975">
    <property type="term" value="P:carbohydrate metabolic process"/>
    <property type="evidence" value="ECO:0007669"/>
    <property type="project" value="InterPro"/>
</dbReference>
<protein>
    <submittedName>
        <fullName evidence="1">Aldose 1-epimerase</fullName>
        <ecNumber evidence="1">5.1.3.3</ecNumber>
    </submittedName>
</protein>
<evidence type="ECO:0000313" key="1">
    <source>
        <dbReference type="EMBL" id="MBB6133379.1"/>
    </source>
</evidence>
<sequence length="291" mass="31757">MLQRLVLQNRSLAAVIVPQIGGSLARLDWLRGAEPVPLLRGLPPDFTDVPQPGQLACFPLVPWSNRIAPSGFEYDGKRYVPTPNRPGEKVAIHGDGWQQAWDVQSLTFDSILLRLTRHTFAPLAYDATLRYTLDGDALIVELTVRNAGAVALPFGLGLHPWLPDPGGAQLQVRADAVWLSGPDKLPSSRRAVPPAWDYRMSAPLPKEAVDNAFAGWDGVARVRWPGRGVGLSIEAAMDYFILYAPPGRDFFCFEPVDHPINAHNMPGYPGLTVLAPGASVSRSVIFRGESL</sequence>
<dbReference type="InterPro" id="IPR014718">
    <property type="entry name" value="GH-type_carb-bd"/>
</dbReference>
<dbReference type="GO" id="GO:0030246">
    <property type="term" value="F:carbohydrate binding"/>
    <property type="evidence" value="ECO:0007669"/>
    <property type="project" value="InterPro"/>
</dbReference>
<dbReference type="SUPFAM" id="SSF74650">
    <property type="entry name" value="Galactose mutarotase-like"/>
    <property type="match status" value="1"/>
</dbReference>
<dbReference type="InterPro" id="IPR011013">
    <property type="entry name" value="Gal_mutarotase_sf_dom"/>
</dbReference>
<dbReference type="GO" id="GO:0004034">
    <property type="term" value="F:aldose 1-epimerase activity"/>
    <property type="evidence" value="ECO:0007669"/>
    <property type="project" value="UniProtKB-EC"/>
</dbReference>
<proteinExistence type="predicted"/>
<dbReference type="InterPro" id="IPR008183">
    <property type="entry name" value="Aldose_1/G6P_1-epimerase"/>
</dbReference>
<reference evidence="1 2" key="1">
    <citation type="submission" date="2020-08" db="EMBL/GenBank/DDBJ databases">
        <title>The Agave Microbiome: Exploring the role of microbial communities in plant adaptations to desert environments.</title>
        <authorList>
            <person name="Partida-Martinez L.P."/>
        </authorList>
    </citation>
    <scope>NUCLEOTIDE SEQUENCE [LARGE SCALE GENOMIC DNA]</scope>
    <source>
        <strain evidence="1 2">AT3.2</strain>
    </source>
</reference>
<dbReference type="Pfam" id="PF01263">
    <property type="entry name" value="Aldose_epim"/>
    <property type="match status" value="1"/>
</dbReference>
<keyword evidence="1" id="KW-0413">Isomerase</keyword>
<accession>A0A7X0CDP8</accession>
<dbReference type="EC" id="5.1.3.3" evidence="1"/>
<gene>
    <name evidence="1" type="ORF">HD842_001490</name>
</gene>
<dbReference type="CDD" id="cd09021">
    <property type="entry name" value="Aldose_epim_Ec_YphB"/>
    <property type="match status" value="1"/>
</dbReference>
<keyword evidence="2" id="KW-1185">Reference proteome</keyword>
<dbReference type="Proteomes" id="UP000540787">
    <property type="component" value="Unassembled WGS sequence"/>
</dbReference>
<dbReference type="RefSeq" id="WP_183552759.1">
    <property type="nucleotide sequence ID" value="NZ_JACHBX010000001.1"/>
</dbReference>